<gene>
    <name evidence="3" type="ORF">TVY486_1003170</name>
</gene>
<dbReference type="GO" id="GO:0005634">
    <property type="term" value="C:nucleus"/>
    <property type="evidence" value="ECO:0007669"/>
    <property type="project" value="TreeGrafter"/>
</dbReference>
<dbReference type="EMBL" id="HE573026">
    <property type="protein sequence ID" value="CCC51264.1"/>
    <property type="molecule type" value="Genomic_DNA"/>
</dbReference>
<proteinExistence type="predicted"/>
<dbReference type="GO" id="GO:0007064">
    <property type="term" value="P:mitotic sister chromatid cohesion"/>
    <property type="evidence" value="ECO:0007669"/>
    <property type="project" value="TreeGrafter"/>
</dbReference>
<dbReference type="PANTHER" id="PTHR45884">
    <property type="entry name" value="N-ACETYLTRANSFERASE ECO"/>
    <property type="match status" value="1"/>
</dbReference>
<dbReference type="VEuPathDB" id="TriTrypDB:TvY486_1003170"/>
<dbReference type="Pfam" id="PF13878">
    <property type="entry name" value="zf-C2H2_3"/>
    <property type="match status" value="1"/>
</dbReference>
<reference evidence="3" key="1">
    <citation type="journal article" date="2012" name="Proc. Natl. Acad. Sci. U.S.A.">
        <title>Antigenic diversity is generated by distinct evolutionary mechanisms in African trypanosome species.</title>
        <authorList>
            <person name="Jackson A.P."/>
            <person name="Berry A."/>
            <person name="Aslett M."/>
            <person name="Allison H.C."/>
            <person name="Burton P."/>
            <person name="Vavrova-Anderson J."/>
            <person name="Brown R."/>
            <person name="Browne H."/>
            <person name="Corton N."/>
            <person name="Hauser H."/>
            <person name="Gamble J."/>
            <person name="Gilderthorp R."/>
            <person name="Marcello L."/>
            <person name="McQuillan J."/>
            <person name="Otto T.D."/>
            <person name="Quail M.A."/>
            <person name="Sanders M.J."/>
            <person name="van Tonder A."/>
            <person name="Ginger M.L."/>
            <person name="Field M.C."/>
            <person name="Barry J.D."/>
            <person name="Hertz-Fowler C."/>
            <person name="Berriman M."/>
        </authorList>
    </citation>
    <scope>NUCLEOTIDE SEQUENCE</scope>
    <source>
        <strain evidence="3">Y486</strain>
    </source>
</reference>
<evidence type="ECO:0000259" key="2">
    <source>
        <dbReference type="Pfam" id="PF13878"/>
    </source>
</evidence>
<dbReference type="PANTHER" id="PTHR45884:SF2">
    <property type="entry name" value="N-ACETYLTRANSFERASE ECO"/>
    <property type="match status" value="1"/>
</dbReference>
<feature type="region of interest" description="Disordered" evidence="1">
    <location>
        <begin position="53"/>
        <end position="78"/>
    </location>
</feature>
<dbReference type="InterPro" id="IPR028005">
    <property type="entry name" value="AcTrfase_ESCO_Znf_dom"/>
</dbReference>
<protein>
    <recommendedName>
        <fullName evidence="2">N-acetyltransferase ESCO zinc-finger domain-containing protein</fullName>
    </recommendedName>
</protein>
<sequence length="411" mass="44425">MYTRQRKISEFVTGKGRGAIDSGDTGGFVSGGICLNKATTVSPVPPPVGASLENSMGSSIPPEYNTSDEKGGYTSTPAHVARNKVHRPAERVGGGKRARDCVQTCLDFGQTDVGGVVTCSSCGMMYNLTLPDDVRLHKRACRRNCRNDAEWLASSQCVQQLDKLTQQASQERSGRKSTQDSIVISCSRITDSVGGEFTSYVFDCTTKHFAKKAVMRRLVEALCLAEVLTSAIEVTFLVVVAHVVSLRLVAAVAGSAATREQASVLVANEQDCGESQIRRCSRTTHRTLCDVSFIWLQNESVFPSSLINGRHTTLETQFTPASEVVATFFRSPVHKKTPRSGARLLVNTGLEHALAVLGRHVLYGCTLCPSTQFSYDAGKICRETLDRVGASLCMGTESLHAHINCPKTSLP</sequence>
<evidence type="ECO:0000313" key="3">
    <source>
        <dbReference type="EMBL" id="CCC51264.1"/>
    </source>
</evidence>
<feature type="domain" description="N-acetyltransferase ESCO zinc-finger" evidence="2">
    <location>
        <begin position="103"/>
        <end position="143"/>
    </location>
</feature>
<accession>G0U5W3</accession>
<organism evidence="3">
    <name type="scientific">Trypanosoma vivax (strain Y486)</name>
    <dbReference type="NCBI Taxonomy" id="1055687"/>
    <lineage>
        <taxon>Eukaryota</taxon>
        <taxon>Discoba</taxon>
        <taxon>Euglenozoa</taxon>
        <taxon>Kinetoplastea</taxon>
        <taxon>Metakinetoplastina</taxon>
        <taxon>Trypanosomatida</taxon>
        <taxon>Trypanosomatidae</taxon>
        <taxon>Trypanosoma</taxon>
        <taxon>Duttonella</taxon>
    </lineage>
</organism>
<name>G0U5W3_TRYVY</name>
<dbReference type="GO" id="GO:0061733">
    <property type="term" value="F:protein-lysine-acetyltransferase activity"/>
    <property type="evidence" value="ECO:0007669"/>
    <property type="project" value="TreeGrafter"/>
</dbReference>
<evidence type="ECO:0000256" key="1">
    <source>
        <dbReference type="SAM" id="MobiDB-lite"/>
    </source>
</evidence>
<dbReference type="AlphaFoldDB" id="G0U5W3"/>
<dbReference type="GO" id="GO:0000785">
    <property type="term" value="C:chromatin"/>
    <property type="evidence" value="ECO:0007669"/>
    <property type="project" value="TreeGrafter"/>
</dbReference>